<dbReference type="PANTHER" id="PTHR30177">
    <property type="entry name" value="GLYCINE BETAINE/L-PROLINE TRANSPORT SYSTEM PERMEASE PROTEIN PROW"/>
    <property type="match status" value="1"/>
</dbReference>
<reference evidence="8 9" key="1">
    <citation type="submission" date="2017-09" db="EMBL/GenBank/DDBJ databases">
        <authorList>
            <person name="Lee N."/>
            <person name="Cho B.-K."/>
        </authorList>
    </citation>
    <scope>NUCLEOTIDE SEQUENCE [LARGE SCALE GENOMIC DNA]</scope>
    <source>
        <strain evidence="8 9">ATCC 39115</strain>
    </source>
</reference>
<evidence type="ECO:0000256" key="6">
    <source>
        <dbReference type="RuleBase" id="RU363032"/>
    </source>
</evidence>
<feature type="transmembrane region" description="Helical" evidence="6">
    <location>
        <begin position="50"/>
        <end position="72"/>
    </location>
</feature>
<organism evidence="8 9">
    <name type="scientific">Streptomyces viridosporus T7A</name>
    <dbReference type="NCBI Taxonomy" id="665577"/>
    <lineage>
        <taxon>Bacteria</taxon>
        <taxon>Bacillati</taxon>
        <taxon>Actinomycetota</taxon>
        <taxon>Actinomycetes</taxon>
        <taxon>Kitasatosporales</taxon>
        <taxon>Streptomycetaceae</taxon>
        <taxon>Streptomyces</taxon>
    </lineage>
</organism>
<evidence type="ECO:0000256" key="5">
    <source>
        <dbReference type="ARBA" id="ARBA00023136"/>
    </source>
</evidence>
<keyword evidence="2 6" id="KW-0813">Transport</keyword>
<keyword evidence="3 6" id="KW-0812">Transmembrane</keyword>
<name>A0ABX6ADV5_STRVD</name>
<dbReference type="PROSITE" id="PS50928">
    <property type="entry name" value="ABC_TM1"/>
    <property type="match status" value="1"/>
</dbReference>
<dbReference type="InterPro" id="IPR051204">
    <property type="entry name" value="ABC_transp_perm/SBD"/>
</dbReference>
<dbReference type="CDD" id="cd06261">
    <property type="entry name" value="TM_PBP2"/>
    <property type="match status" value="1"/>
</dbReference>
<evidence type="ECO:0000256" key="1">
    <source>
        <dbReference type="ARBA" id="ARBA00004141"/>
    </source>
</evidence>
<dbReference type="EMBL" id="CP023700">
    <property type="protein sequence ID" value="QEU85994.1"/>
    <property type="molecule type" value="Genomic_DNA"/>
</dbReference>
<dbReference type="InterPro" id="IPR035906">
    <property type="entry name" value="MetI-like_sf"/>
</dbReference>
<evidence type="ECO:0000313" key="8">
    <source>
        <dbReference type="EMBL" id="QEU85994.1"/>
    </source>
</evidence>
<dbReference type="Proteomes" id="UP000327143">
    <property type="component" value="Chromosome"/>
</dbReference>
<proteinExistence type="inferred from homology"/>
<feature type="transmembrane region" description="Helical" evidence="6">
    <location>
        <begin position="143"/>
        <end position="163"/>
    </location>
</feature>
<keyword evidence="9" id="KW-1185">Reference proteome</keyword>
<dbReference type="Gene3D" id="1.10.3720.10">
    <property type="entry name" value="MetI-like"/>
    <property type="match status" value="1"/>
</dbReference>
<dbReference type="InterPro" id="IPR000515">
    <property type="entry name" value="MetI-like"/>
</dbReference>
<protein>
    <submittedName>
        <fullName evidence="8">ABC transporter permease</fullName>
    </submittedName>
</protein>
<feature type="transmembrane region" description="Helical" evidence="6">
    <location>
        <begin position="20"/>
        <end position="43"/>
    </location>
</feature>
<dbReference type="PANTHER" id="PTHR30177:SF4">
    <property type="entry name" value="OSMOPROTECTANT IMPORT PERMEASE PROTEIN OSMW"/>
    <property type="match status" value="1"/>
</dbReference>
<dbReference type="SUPFAM" id="SSF161098">
    <property type="entry name" value="MetI-like"/>
    <property type="match status" value="1"/>
</dbReference>
<feature type="transmembrane region" description="Helical" evidence="6">
    <location>
        <begin position="183"/>
        <end position="204"/>
    </location>
</feature>
<evidence type="ECO:0000259" key="7">
    <source>
        <dbReference type="PROSITE" id="PS50928"/>
    </source>
</evidence>
<feature type="domain" description="ABC transmembrane type-1" evidence="7">
    <location>
        <begin position="18"/>
        <end position="201"/>
    </location>
</feature>
<comment type="similarity">
    <text evidence="6">Belongs to the binding-protein-dependent transport system permease family.</text>
</comment>
<evidence type="ECO:0000313" key="9">
    <source>
        <dbReference type="Proteomes" id="UP000327143"/>
    </source>
</evidence>
<evidence type="ECO:0000256" key="3">
    <source>
        <dbReference type="ARBA" id="ARBA00022692"/>
    </source>
</evidence>
<evidence type="ECO:0000256" key="4">
    <source>
        <dbReference type="ARBA" id="ARBA00022989"/>
    </source>
</evidence>
<gene>
    <name evidence="8" type="ORF">CP969_15705</name>
</gene>
<comment type="subcellular location">
    <subcellularLocation>
        <location evidence="6">Cell membrane</location>
        <topology evidence="6">Multi-pass membrane protein</topology>
    </subcellularLocation>
    <subcellularLocation>
        <location evidence="1">Membrane</location>
        <topology evidence="1">Multi-pass membrane protein</topology>
    </subcellularLocation>
</comment>
<dbReference type="Pfam" id="PF00528">
    <property type="entry name" value="BPD_transp_1"/>
    <property type="match status" value="1"/>
</dbReference>
<accession>A0ABX6ADV5</accession>
<dbReference type="RefSeq" id="WP_016826071.1">
    <property type="nucleotide sequence ID" value="NZ_CP023700.1"/>
</dbReference>
<sequence>MTFWEYLGDHRQHLLTDACRHAAAVFTCTVAAAVLGVLVAVAVHRSARAGGLAAAAGPSLSAVPALAVFGLLVPVVGLGLPPTVLALTLCGLLPIARSAVVGLRGIDPALVDAAGGVGLSRPARLVRVELPLAWPSVLAGMRAATRLLTGVAAVAACVSGPGLGNPILRGITSPDSGDALPQVLAGTLGIVVLALLFDAAYVLVGRLTVPGGTRA</sequence>
<keyword evidence="5 6" id="KW-0472">Membrane</keyword>
<keyword evidence="4 6" id="KW-1133">Transmembrane helix</keyword>
<evidence type="ECO:0000256" key="2">
    <source>
        <dbReference type="ARBA" id="ARBA00022448"/>
    </source>
</evidence>